<dbReference type="Proteomes" id="UP000198925">
    <property type="component" value="Unassembled WGS sequence"/>
</dbReference>
<dbReference type="InterPro" id="IPR043128">
    <property type="entry name" value="Rev_trsase/Diguanyl_cyclase"/>
</dbReference>
<dbReference type="EMBL" id="FMZX01000001">
    <property type="protein sequence ID" value="SDC50795.1"/>
    <property type="molecule type" value="Genomic_DNA"/>
</dbReference>
<evidence type="ECO:0000256" key="1">
    <source>
        <dbReference type="SAM" id="Phobius"/>
    </source>
</evidence>
<dbReference type="InterPro" id="IPR001633">
    <property type="entry name" value="EAL_dom"/>
</dbReference>
<dbReference type="Gene3D" id="3.30.70.270">
    <property type="match status" value="1"/>
</dbReference>
<dbReference type="InterPro" id="IPR000160">
    <property type="entry name" value="GGDEF_dom"/>
</dbReference>
<evidence type="ECO:0000313" key="5">
    <source>
        <dbReference type="Proteomes" id="UP000198925"/>
    </source>
</evidence>
<keyword evidence="5" id="KW-1185">Reference proteome</keyword>
<dbReference type="PROSITE" id="PS50883">
    <property type="entry name" value="EAL"/>
    <property type="match status" value="1"/>
</dbReference>
<dbReference type="CDD" id="cd01949">
    <property type="entry name" value="GGDEF"/>
    <property type="match status" value="1"/>
</dbReference>
<keyword evidence="1" id="KW-0472">Membrane</keyword>
<name>A0A1G6M782_9PROT</name>
<gene>
    <name evidence="4" type="ORF">SAMN04487779_10011107</name>
</gene>
<organism evidence="4 5">
    <name type="scientific">Belnapia rosea</name>
    <dbReference type="NCBI Taxonomy" id="938405"/>
    <lineage>
        <taxon>Bacteria</taxon>
        <taxon>Pseudomonadati</taxon>
        <taxon>Pseudomonadota</taxon>
        <taxon>Alphaproteobacteria</taxon>
        <taxon>Acetobacterales</taxon>
        <taxon>Roseomonadaceae</taxon>
        <taxon>Belnapia</taxon>
    </lineage>
</organism>
<dbReference type="SMART" id="SM00267">
    <property type="entry name" value="GGDEF"/>
    <property type="match status" value="1"/>
</dbReference>
<proteinExistence type="predicted"/>
<dbReference type="PANTHER" id="PTHR44757">
    <property type="entry name" value="DIGUANYLATE CYCLASE DGCP"/>
    <property type="match status" value="1"/>
</dbReference>
<dbReference type="NCBIfam" id="TIGR00254">
    <property type="entry name" value="GGDEF"/>
    <property type="match status" value="1"/>
</dbReference>
<evidence type="ECO:0000313" key="4">
    <source>
        <dbReference type="EMBL" id="SDC50795.1"/>
    </source>
</evidence>
<dbReference type="CDD" id="cd01948">
    <property type="entry name" value="EAL"/>
    <property type="match status" value="1"/>
</dbReference>
<evidence type="ECO:0000259" key="3">
    <source>
        <dbReference type="PROSITE" id="PS50887"/>
    </source>
</evidence>
<dbReference type="InterPro" id="IPR052155">
    <property type="entry name" value="Biofilm_reg_signaling"/>
</dbReference>
<dbReference type="AlphaFoldDB" id="A0A1G6M782"/>
<reference evidence="4 5" key="1">
    <citation type="submission" date="2016-10" db="EMBL/GenBank/DDBJ databases">
        <authorList>
            <person name="de Groot N.N."/>
        </authorList>
    </citation>
    <scope>NUCLEOTIDE SEQUENCE [LARGE SCALE GENOMIC DNA]</scope>
    <source>
        <strain evidence="4 5">CPCC 100156</strain>
    </source>
</reference>
<dbReference type="STRING" id="938405.SAMN02927895_01592"/>
<feature type="domain" description="EAL" evidence="2">
    <location>
        <begin position="393"/>
        <end position="642"/>
    </location>
</feature>
<dbReference type="RefSeq" id="WP_143018041.1">
    <property type="nucleotide sequence ID" value="NZ_FMZX01000001.1"/>
</dbReference>
<feature type="domain" description="GGDEF" evidence="3">
    <location>
        <begin position="251"/>
        <end position="384"/>
    </location>
</feature>
<accession>A0A1G6M782</accession>
<dbReference type="PANTHER" id="PTHR44757:SF2">
    <property type="entry name" value="BIOFILM ARCHITECTURE MAINTENANCE PROTEIN MBAA"/>
    <property type="match status" value="1"/>
</dbReference>
<keyword evidence="1" id="KW-0812">Transmembrane</keyword>
<protein>
    <submittedName>
        <fullName evidence="4">Diguanylate cyclase (GGDEF) domain-containing protein</fullName>
    </submittedName>
</protein>
<feature type="transmembrane region" description="Helical" evidence="1">
    <location>
        <begin position="102"/>
        <end position="124"/>
    </location>
</feature>
<dbReference type="SMART" id="SM00052">
    <property type="entry name" value="EAL"/>
    <property type="match status" value="1"/>
</dbReference>
<feature type="transmembrane region" description="Helical" evidence="1">
    <location>
        <begin position="61"/>
        <end position="82"/>
    </location>
</feature>
<dbReference type="Pfam" id="PF00990">
    <property type="entry name" value="GGDEF"/>
    <property type="match status" value="1"/>
</dbReference>
<dbReference type="Gene3D" id="3.20.20.450">
    <property type="entry name" value="EAL domain"/>
    <property type="match status" value="1"/>
</dbReference>
<dbReference type="InterPro" id="IPR029787">
    <property type="entry name" value="Nucleotide_cyclase"/>
</dbReference>
<evidence type="ECO:0000259" key="2">
    <source>
        <dbReference type="PROSITE" id="PS50883"/>
    </source>
</evidence>
<keyword evidence="1" id="KW-1133">Transmembrane helix</keyword>
<dbReference type="SUPFAM" id="SSF141868">
    <property type="entry name" value="EAL domain-like"/>
    <property type="match status" value="1"/>
</dbReference>
<dbReference type="Pfam" id="PF00563">
    <property type="entry name" value="EAL"/>
    <property type="match status" value="1"/>
</dbReference>
<dbReference type="SUPFAM" id="SSF55073">
    <property type="entry name" value="Nucleotide cyclase"/>
    <property type="match status" value="1"/>
</dbReference>
<sequence length="649" mass="70017">MIHHPTPADPSRSRLETQAAPNEADDAALVAPLFDRLASLCVGHVAPLALCGFVATRTDSAWPIICLVLDLVLLAARILVVLGFRRLRDPQPADVLRLARRYFVVGIIWSVATGAFCAWCYASVDDDATRTLAATLAMGTVGGIASRNATTPRFALAQISSILLPQIAVAVSLGSWHWTQATMVLVYFIALRSIVRRHHADIRASLRAQRERAELARRSEHMALHDSLTGLPNRAMFRIALDRAVTGLPKAGFAVLYLDLDRFKEVNDSLGHAMGDRLLREVAARIRGSLREGDLVARLAGDEFAAILPGLQTAEAILPLARRVIEAVRADVILDGQRASVGISIGAAIAPRDGMTNDGLIRHADTALYEAKDSGRGTCRVFDREMAERLQARRGLAADLRGALQRGELVLCYQPILHAAGGVAGFEALLRWHHPHRGLVMPAEFIPVAEEIGAIAAIDAWVLRTACADAAGWPSPLRVAVNLSPARLEGRDLTCTVAEALAATGLAASRLELEITEAVVLRDNQRIMALLRELRGMGLRVALDDFGTGYSSLAYLRRFPLDKLKIDRGFVQDLGHSPTAAPILRAIIELAHTLGLVTTAEGVETAAQLGLLREMGVAEVQGYLFSQPCPAAEVPALLEALARPVKLRA</sequence>
<dbReference type="PROSITE" id="PS50887">
    <property type="entry name" value="GGDEF"/>
    <property type="match status" value="1"/>
</dbReference>
<dbReference type="InterPro" id="IPR035919">
    <property type="entry name" value="EAL_sf"/>
</dbReference>